<dbReference type="SMART" id="SM00222">
    <property type="entry name" value="Sec7"/>
    <property type="match status" value="1"/>
</dbReference>
<protein>
    <recommendedName>
        <fullName evidence="8">SEC7 domain-containing protein</fullName>
    </recommendedName>
</protein>
<gene>
    <name evidence="6" type="ORF">AMS68_005662</name>
</gene>
<feature type="compositionally biased region" description="Low complexity" evidence="2">
    <location>
        <begin position="1887"/>
        <end position="1896"/>
    </location>
</feature>
<dbReference type="GO" id="GO:0005085">
    <property type="term" value="F:guanyl-nucleotide exchange factor activity"/>
    <property type="evidence" value="ECO:0007669"/>
    <property type="project" value="InterPro"/>
</dbReference>
<dbReference type="Gene3D" id="2.60.200.20">
    <property type="match status" value="1"/>
</dbReference>
<feature type="compositionally biased region" description="Polar residues" evidence="2">
    <location>
        <begin position="726"/>
        <end position="735"/>
    </location>
</feature>
<dbReference type="InterPro" id="IPR035999">
    <property type="entry name" value="Sec7_dom_sf"/>
</dbReference>
<dbReference type="SUPFAM" id="SSF50729">
    <property type="entry name" value="PH domain-like"/>
    <property type="match status" value="1"/>
</dbReference>
<dbReference type="PROSITE" id="PS50190">
    <property type="entry name" value="SEC7"/>
    <property type="match status" value="1"/>
</dbReference>
<keyword evidence="7" id="KW-1185">Reference proteome</keyword>
<organism evidence="6 7">
    <name type="scientific">Peltaster fructicola</name>
    <dbReference type="NCBI Taxonomy" id="286661"/>
    <lineage>
        <taxon>Eukaryota</taxon>
        <taxon>Fungi</taxon>
        <taxon>Dikarya</taxon>
        <taxon>Ascomycota</taxon>
        <taxon>Pezizomycotina</taxon>
        <taxon>Dothideomycetes</taxon>
        <taxon>Dothideomycetes incertae sedis</taxon>
        <taxon>Peltaster</taxon>
    </lineage>
</organism>
<feature type="compositionally biased region" description="Polar residues" evidence="2">
    <location>
        <begin position="1295"/>
        <end position="1310"/>
    </location>
</feature>
<feature type="domain" description="FHA" evidence="3">
    <location>
        <begin position="181"/>
        <end position="244"/>
    </location>
</feature>
<keyword evidence="1" id="KW-0496">Mitochondrion</keyword>
<dbReference type="InterPro" id="IPR050923">
    <property type="entry name" value="Cell_Proc_Reg/RNA_Proc"/>
</dbReference>
<dbReference type="InterPro" id="IPR008984">
    <property type="entry name" value="SMAD_FHA_dom_sf"/>
</dbReference>
<feature type="compositionally biased region" description="Basic and acidic residues" evidence="2">
    <location>
        <begin position="2036"/>
        <end position="2048"/>
    </location>
</feature>
<feature type="region of interest" description="Disordered" evidence="2">
    <location>
        <begin position="785"/>
        <end position="807"/>
    </location>
</feature>
<evidence type="ECO:0000259" key="5">
    <source>
        <dbReference type="PROSITE" id="PS51758"/>
    </source>
</evidence>
<feature type="compositionally biased region" description="Low complexity" evidence="2">
    <location>
        <begin position="1904"/>
        <end position="1923"/>
    </location>
</feature>
<dbReference type="EMBL" id="CP051142">
    <property type="protein sequence ID" value="QIX00145.1"/>
    <property type="molecule type" value="Genomic_DNA"/>
</dbReference>
<feature type="region of interest" description="Disordered" evidence="2">
    <location>
        <begin position="1887"/>
        <end position="1940"/>
    </location>
</feature>
<feature type="compositionally biased region" description="Polar residues" evidence="2">
    <location>
        <begin position="1003"/>
        <end position="1019"/>
    </location>
</feature>
<dbReference type="InterPro" id="IPR041681">
    <property type="entry name" value="PH_9"/>
</dbReference>
<feature type="region of interest" description="Disordered" evidence="2">
    <location>
        <begin position="1118"/>
        <end position="1140"/>
    </location>
</feature>
<proteinExistence type="predicted"/>
<dbReference type="OrthoDB" id="2157641at2759"/>
<feature type="compositionally biased region" description="Basic and acidic residues" evidence="2">
    <location>
        <begin position="939"/>
        <end position="963"/>
    </location>
</feature>
<evidence type="ECO:0000259" key="4">
    <source>
        <dbReference type="PROSITE" id="PS50190"/>
    </source>
</evidence>
<evidence type="ECO:0000256" key="1">
    <source>
        <dbReference type="PROSITE-ProRule" id="PRU01094"/>
    </source>
</evidence>
<feature type="compositionally biased region" description="Basic and acidic residues" evidence="2">
    <location>
        <begin position="13"/>
        <end position="83"/>
    </location>
</feature>
<dbReference type="SMART" id="SM00240">
    <property type="entry name" value="FHA"/>
    <property type="match status" value="1"/>
</dbReference>
<dbReference type="GO" id="GO:0043022">
    <property type="term" value="F:ribosome binding"/>
    <property type="evidence" value="ECO:0007669"/>
    <property type="project" value="InterPro"/>
</dbReference>
<evidence type="ECO:0000313" key="7">
    <source>
        <dbReference type="Proteomes" id="UP000503462"/>
    </source>
</evidence>
<dbReference type="PANTHER" id="PTHR23308">
    <property type="entry name" value="NUCLEAR INHIBITOR OF PROTEIN PHOSPHATASE-1"/>
    <property type="match status" value="1"/>
</dbReference>
<dbReference type="SUPFAM" id="SSF49879">
    <property type="entry name" value="SMAD/FHA domain"/>
    <property type="match status" value="1"/>
</dbReference>
<dbReference type="GO" id="GO:0032012">
    <property type="term" value="P:regulation of ARF protein signal transduction"/>
    <property type="evidence" value="ECO:0007669"/>
    <property type="project" value="InterPro"/>
</dbReference>
<evidence type="ECO:0008006" key="8">
    <source>
        <dbReference type="Google" id="ProtNLM"/>
    </source>
</evidence>
<feature type="compositionally biased region" description="Polar residues" evidence="2">
    <location>
        <begin position="2066"/>
        <end position="2085"/>
    </location>
</feature>
<feature type="region of interest" description="Disordered" evidence="2">
    <location>
        <begin position="935"/>
        <end position="1062"/>
    </location>
</feature>
<feature type="region of interest" description="Disordered" evidence="2">
    <location>
        <begin position="2036"/>
        <end position="2091"/>
    </location>
</feature>
<feature type="domain" description="SEC7" evidence="4">
    <location>
        <begin position="1301"/>
        <end position="1466"/>
    </location>
</feature>
<evidence type="ECO:0000313" key="6">
    <source>
        <dbReference type="EMBL" id="QIX00145.1"/>
    </source>
</evidence>
<sequence>MRDSPEYTVPQESRSRRDRSYSGSRDRQRDRRDYKDRREERRPIEGRSRRDNYDSKHRRRGSIDSRSRERSSRIVDSGRDARSRSPARRSRAALPSQDERFRKDLDLPPGQGPPPPKQKPNYKPTGLLAKEANTVAGTTTVLKYHEPSDARKASPSQQWRMYVFKGKDLIDTVHLFQRSCWLIGRDQHVTDLFLEHGSISKQHAVIQFRFSSTTTEYGDKINRVKPYLIDLESANGTQLNDNRIEASRYVELVDGDVIVFGNSEREYVMMLPAPDKKVPVVASVRYASSAVISSAANPPTSTRPPPIITVERRGQSLPAYLWKLARTYGGFYKSGVKAIFANRKLAQEVRERLQKSTGDHSSGDTALLVTAVAQGQVNRSEFQLLKRNAHDMLRAPIFGVLVLLLGEWLPLFMPFAPYLPPLTCRIPSQITSMRSKTEERRRWVFRQGIQEPAYKPEANGDQQPSSSAADPTQARRLIQSLKQEQVFHLSCVLNLHGRIWERLQIAPPSMLLQRRLARRLSYLVQDDLLLHKASGARDLVRDELLIACEERGLDVVGPPEEKLRLYLGNWLKKQAQDNGKGQAMLHMLFRSCIASDMLQTLRHAASSVRPPSTPPNKHSRPVGYAKGKEPAGSRQAHHARKEERQRLATAALGPTASRQAPRHSHGLSWSSTTRDSLVDNLLTSLDGLSQLANRNYDDGHEIEPDWSRFDALNASFTTMPRPRGHTYSSSVSSDHQIPESPSSAVSSPAHKSRRSASSSNFGINHTLSSRARPSRFANEKFLASDTEKFSKSQTNINGESKHARGWSDASSVDNFHEALEAPPRIGLGGPRSISVDHIRPLSTGQDSMLNRGRPVPSVYSRYETPFDAAPEPMVPAGPRKMQNPNATGPVYVNAAPKQSALRKITTQSDLRAVSSPTVPPEIRERASDFVRANSMLDNTAERQGHVTQTTRRETHSPPREKPGFFKRVFGGGGKSANERVEASHNAVEHKPVSPAPPVKQESRQVSADHSVSSTQQPTLNKKPSSFFRRRKKSTSDADKPPPPPMSLADRMQAQEPSRASVSSLRKVMDPFLADNPMKSNLKPADSRPTTRASAISDDIDIFHSGYTPPIVDVGRTKSAKSTLGARSVNAAQENESPKMKLKVRKRNIDPPATATSQSSFGSAAVDAALLSQSALTFIKTNGDTSQIEPPQVSPMSELAPSINDDRRVSALGPNELPTPPEATKDMRDFAAGNNVDLNMGSDSWIIAREQAAFPPSNIGSTSRLVLQPSEEGLVPLAQTVSAPHSDSSASRKEPTAQSMPQPEQPIEATTDSQLSAAYIDATTEYKERARRIFDGNESDVSKMDAASWLGESKTLNTRTLHEYMALYDFAQMNILTALRTLCSKLVLRGETQQFDRIITALSSRWCECNPNHGFKAQDVVHTICYSLILLNTDLHLADIGEKMSKSAYVKNTLPTVKRVVADAAPNAFEAQPRPWADSPAPTSPGLPPDTPQDRTSFDSARPNGLSKRNSIRPGTLRNDSDAFIDTTSSNMLVTATWIGPARGWENEVETILKSFFTSIRNEPLPLLSLQLADQSASGATLSVNNLGLKRTGSVVSKAPSDAVSSRSRATGLRNLTLGWQGRNNRSRQKIFSTYTMSSSRTSFDDNNSIWSPAQSSTWSKNSAGKTLTSTSMNSLAASYMGGDRDFKHSIGFANALSHAIIREEGGGIIGADSESLVLKGDLLEDESLMLEGAPWAKEGMVKHKHHLEGPDRKAKERSWNECFAVISRGKLTLFNFNTEVKTRSLGRPRTKQGSQAPASLAPELAEETGWRMLSSLAKARPFVWALSLPSGAVHLFQVGTPEIAQEWMTTANYWSARLSKEPLSGGVSNIEYGWSEAVVNSALLEKSSSFNSPPSSIATRPQTHGRNSSTGTGTGTRQSVQSSMRSSFDVGGGSRQRLPGDKVHITDWAPPSQSIMASQLPETEQLRALTNYVSNVEAELEKHHELKHAIELAYSPRHSNYNKAMNNWQRKSEYLLREVVKFRTYIDSLVASQRSKEEVYTRRAERAGGRGPSTSSGNAADGLAPSVNSQSLSRMSSNVSASTVSLHAGRV</sequence>
<dbReference type="InterPro" id="IPR023394">
    <property type="entry name" value="Sec7_C_sf"/>
</dbReference>
<dbReference type="PROSITE" id="PS51758">
    <property type="entry name" value="LETM1_RBD"/>
    <property type="match status" value="1"/>
</dbReference>
<feature type="compositionally biased region" description="Basic and acidic residues" evidence="2">
    <location>
        <begin position="97"/>
        <end position="106"/>
    </location>
</feature>
<feature type="region of interest" description="Disordered" evidence="2">
    <location>
        <begin position="603"/>
        <end position="644"/>
    </location>
</feature>
<feature type="domain" description="Letm1 RBD" evidence="5">
    <location>
        <begin position="407"/>
        <end position="686"/>
    </location>
</feature>
<feature type="region of interest" description="Disordered" evidence="2">
    <location>
        <begin position="1"/>
        <end position="124"/>
    </location>
</feature>
<dbReference type="InterPro" id="IPR000253">
    <property type="entry name" value="FHA_dom"/>
</dbReference>
<name>A0A6H0XZQ1_9PEZI</name>
<accession>A0A6H0XZQ1</accession>
<dbReference type="CDD" id="cd22676">
    <property type="entry name" value="FHA_SNIP1_DDL-like"/>
    <property type="match status" value="1"/>
</dbReference>
<dbReference type="InterPro" id="IPR033122">
    <property type="entry name" value="LETM1-like_RBD"/>
</dbReference>
<reference evidence="6 7" key="1">
    <citation type="journal article" date="2016" name="Sci. Rep.">
        <title>Peltaster fructicola genome reveals evolution from an invasive phytopathogen to an ectophytic parasite.</title>
        <authorList>
            <person name="Xu C."/>
            <person name="Chen H."/>
            <person name="Gleason M.L."/>
            <person name="Xu J.R."/>
            <person name="Liu H."/>
            <person name="Zhang R."/>
            <person name="Sun G."/>
        </authorList>
    </citation>
    <scope>NUCLEOTIDE SEQUENCE [LARGE SCALE GENOMIC DNA]</scope>
    <source>
        <strain evidence="6 7">LNHT1506</strain>
    </source>
</reference>
<feature type="compositionally biased region" description="Low complexity" evidence="2">
    <location>
        <begin position="740"/>
        <end position="749"/>
    </location>
</feature>
<evidence type="ECO:0000259" key="3">
    <source>
        <dbReference type="PROSITE" id="PS50006"/>
    </source>
</evidence>
<dbReference type="Gene3D" id="1.10.1000.11">
    <property type="entry name" value="Arf Nucleotide-binding Site Opener,domain 2"/>
    <property type="match status" value="1"/>
</dbReference>
<dbReference type="Pfam" id="PF00498">
    <property type="entry name" value="FHA"/>
    <property type="match status" value="1"/>
</dbReference>
<dbReference type="Pfam" id="PF01369">
    <property type="entry name" value="Sec7"/>
    <property type="match status" value="1"/>
</dbReference>
<dbReference type="Proteomes" id="UP000503462">
    <property type="component" value="Chromosome 4"/>
</dbReference>
<feature type="region of interest" description="Disordered" evidence="2">
    <location>
        <begin position="1280"/>
        <end position="1310"/>
    </location>
</feature>
<feature type="region of interest" description="Disordered" evidence="2">
    <location>
        <begin position="720"/>
        <end position="770"/>
    </location>
</feature>
<dbReference type="Pfam" id="PF15410">
    <property type="entry name" value="PH_9"/>
    <property type="match status" value="1"/>
</dbReference>
<feature type="compositionally biased region" description="Polar residues" evidence="2">
    <location>
        <begin position="755"/>
        <end position="770"/>
    </location>
</feature>
<dbReference type="Gene3D" id="2.30.29.30">
    <property type="entry name" value="Pleckstrin-homology domain (PH domain)/Phosphotyrosine-binding domain (PTB)"/>
    <property type="match status" value="1"/>
</dbReference>
<feature type="compositionally biased region" description="Pro residues" evidence="2">
    <location>
        <begin position="1481"/>
        <end position="1490"/>
    </location>
</feature>
<dbReference type="Pfam" id="PF07766">
    <property type="entry name" value="LETM1_RBD"/>
    <property type="match status" value="1"/>
</dbReference>
<dbReference type="PROSITE" id="PS50006">
    <property type="entry name" value="FHA_DOMAIN"/>
    <property type="match status" value="1"/>
</dbReference>
<dbReference type="InterPro" id="IPR011993">
    <property type="entry name" value="PH-like_dom_sf"/>
</dbReference>
<dbReference type="SUPFAM" id="SSF48425">
    <property type="entry name" value="Sec7 domain"/>
    <property type="match status" value="1"/>
</dbReference>
<dbReference type="InterPro" id="IPR000904">
    <property type="entry name" value="Sec7_dom"/>
</dbReference>
<dbReference type="CDD" id="cd00171">
    <property type="entry name" value="Sec7"/>
    <property type="match status" value="1"/>
</dbReference>
<feature type="region of interest" description="Disordered" evidence="2">
    <location>
        <begin position="652"/>
        <end position="671"/>
    </location>
</feature>
<feature type="compositionally biased region" description="Basic and acidic residues" evidence="2">
    <location>
        <begin position="976"/>
        <end position="991"/>
    </location>
</feature>
<feature type="region of interest" description="Disordered" evidence="2">
    <location>
        <begin position="1468"/>
        <end position="1522"/>
    </location>
</feature>
<evidence type="ECO:0000256" key="2">
    <source>
        <dbReference type="SAM" id="MobiDB-lite"/>
    </source>
</evidence>